<evidence type="ECO:0000256" key="3">
    <source>
        <dbReference type="ARBA" id="ARBA00022448"/>
    </source>
</evidence>
<evidence type="ECO:0000313" key="8">
    <source>
        <dbReference type="Proteomes" id="UP000182178"/>
    </source>
</evidence>
<dbReference type="Gene3D" id="3.10.105.10">
    <property type="entry name" value="Dipeptide-binding Protein, Domain 3"/>
    <property type="match status" value="2"/>
</dbReference>
<feature type="chain" id="PRO_5047480724" evidence="5">
    <location>
        <begin position="30"/>
        <end position="636"/>
    </location>
</feature>
<gene>
    <name evidence="7" type="ORF">Ga0061061_103203</name>
</gene>
<dbReference type="PIRSF" id="PIRSF002741">
    <property type="entry name" value="MppA"/>
    <property type="match status" value="1"/>
</dbReference>
<keyword evidence="3" id="KW-0813">Transport</keyword>
<dbReference type="InterPro" id="IPR000914">
    <property type="entry name" value="SBP_5_dom"/>
</dbReference>
<dbReference type="Proteomes" id="UP000182178">
    <property type="component" value="Unassembled WGS sequence"/>
</dbReference>
<evidence type="ECO:0000256" key="4">
    <source>
        <dbReference type="ARBA" id="ARBA00022729"/>
    </source>
</evidence>
<dbReference type="InterPro" id="IPR039424">
    <property type="entry name" value="SBP_5"/>
</dbReference>
<dbReference type="EMBL" id="CYHC01000003">
    <property type="protein sequence ID" value="CUA87170.1"/>
    <property type="molecule type" value="Genomic_DNA"/>
</dbReference>
<name>A0ABP2A1U0_9HYPH</name>
<reference evidence="7 8" key="1">
    <citation type="submission" date="2015-08" db="EMBL/GenBank/DDBJ databases">
        <authorList>
            <person name="Varghese N."/>
        </authorList>
    </citation>
    <scope>NUCLEOTIDE SEQUENCE [LARGE SCALE GENOMIC DNA]</scope>
    <source>
        <strain evidence="7 8">DSM 18167</strain>
    </source>
</reference>
<feature type="signal peptide" evidence="5">
    <location>
        <begin position="1"/>
        <end position="29"/>
    </location>
</feature>
<dbReference type="CDD" id="cd08509">
    <property type="entry name" value="PBP2_TmCBP_oligosaccharides_like"/>
    <property type="match status" value="1"/>
</dbReference>
<feature type="domain" description="Solute-binding protein family 5" evidence="6">
    <location>
        <begin position="96"/>
        <end position="528"/>
    </location>
</feature>
<dbReference type="Gene3D" id="3.40.190.10">
    <property type="entry name" value="Periplasmic binding protein-like II"/>
    <property type="match status" value="2"/>
</dbReference>
<evidence type="ECO:0000313" key="7">
    <source>
        <dbReference type="EMBL" id="CUA87170.1"/>
    </source>
</evidence>
<evidence type="ECO:0000256" key="5">
    <source>
        <dbReference type="SAM" id="SignalP"/>
    </source>
</evidence>
<dbReference type="SUPFAM" id="SSF53850">
    <property type="entry name" value="Periplasmic binding protein-like II"/>
    <property type="match status" value="1"/>
</dbReference>
<dbReference type="InterPro" id="IPR030678">
    <property type="entry name" value="Peptide/Ni-bd"/>
</dbReference>
<evidence type="ECO:0000256" key="2">
    <source>
        <dbReference type="ARBA" id="ARBA00005695"/>
    </source>
</evidence>
<dbReference type="Pfam" id="PF00496">
    <property type="entry name" value="SBP_bac_5"/>
    <property type="match status" value="1"/>
</dbReference>
<proteinExistence type="inferred from homology"/>
<evidence type="ECO:0000256" key="1">
    <source>
        <dbReference type="ARBA" id="ARBA00004418"/>
    </source>
</evidence>
<comment type="subcellular location">
    <subcellularLocation>
        <location evidence="1">Periplasm</location>
    </subcellularLocation>
</comment>
<comment type="caution">
    <text evidence="7">The sequence shown here is derived from an EMBL/GenBank/DDBJ whole genome shotgun (WGS) entry which is preliminary data.</text>
</comment>
<dbReference type="PANTHER" id="PTHR30290:SF9">
    <property type="entry name" value="OLIGOPEPTIDE-BINDING PROTEIN APPA"/>
    <property type="match status" value="1"/>
</dbReference>
<keyword evidence="4 5" id="KW-0732">Signal</keyword>
<protein>
    <submittedName>
        <fullName evidence="7">ABC-type transport system, periplasmic component</fullName>
    </submittedName>
</protein>
<dbReference type="Gene3D" id="3.90.76.10">
    <property type="entry name" value="Dipeptide-binding Protein, Domain 1"/>
    <property type="match status" value="1"/>
</dbReference>
<comment type="similarity">
    <text evidence="2">Belongs to the bacterial solute-binding protein 5 family.</text>
</comment>
<keyword evidence="8" id="KW-1185">Reference proteome</keyword>
<accession>A0ABP2A1U0</accession>
<dbReference type="PANTHER" id="PTHR30290">
    <property type="entry name" value="PERIPLASMIC BINDING COMPONENT OF ABC TRANSPORTER"/>
    <property type="match status" value="1"/>
</dbReference>
<organism evidence="7 8">
    <name type="scientific">Chelatococcus sambhunathii</name>
    <dbReference type="NCBI Taxonomy" id="363953"/>
    <lineage>
        <taxon>Bacteria</taxon>
        <taxon>Pseudomonadati</taxon>
        <taxon>Pseudomonadota</taxon>
        <taxon>Alphaproteobacteria</taxon>
        <taxon>Hyphomicrobiales</taxon>
        <taxon>Chelatococcaceae</taxon>
        <taxon>Chelatococcus</taxon>
    </lineage>
</organism>
<sequence>MHMLRMLSLASGLLLGASGLTLQAETAFAQVTVPGVPRSQTIILENPEGTIKNPGWFNIWTLNAGGQFTGLHQLALDTLWYIDPERGLDGPWENSLASEKPIYNSDFTEMTVKLKSDIYWSDGVAFTADDVVYTVESQIKNPGMRWSALLSLNVERVSAPDAHTVHFKLKKPNSRFHALFTVRFNAIWIMPKHVFEKAGDPLKFDFNPPVSLGAYKLHSFDPNGKWYIWQKRDDWQRTTLGRYGEPGPTYAAYVDPGPPDKRVIAQLNHNLDVVHDIAPEGMFTLTKQSDSLKTWFKNFPFAHPDPTLPSVIFNMQNPAFQNRDVRWALAMLIDIKAVSMAAYRGAATLSPIAIPPTGTHPEDYHVPLRDWLASFELDTGKRKIRPYDPTIGAQIADMLRPSMGDQIPTDPAEIDRAFGYGWWKADPQAAAELLQKAGFTKRGNSWYMPDGKPFSVKVMVEGETRPILTRAGTMIVQQWRQFGIDAKTEVAQGTMLDRRNTGDFEILISWSVETYGGHPDLSFFLDSWHSQFVAPAGKTQSPRNWQRWASPELDRIIEAVRRIDFDDPRTVELGREYVKLMVREMPIIPLMAYNVFTAMDETYWTGYPTAEDPYANPVPNWGNSRAMMVRLKPTGK</sequence>
<evidence type="ECO:0000259" key="6">
    <source>
        <dbReference type="Pfam" id="PF00496"/>
    </source>
</evidence>